<evidence type="ECO:0000256" key="6">
    <source>
        <dbReference type="ARBA" id="ARBA00023136"/>
    </source>
</evidence>
<dbReference type="InterPro" id="IPR004089">
    <property type="entry name" value="MCPsignal_dom"/>
</dbReference>
<dbReference type="GO" id="GO:0006935">
    <property type="term" value="P:chemotaxis"/>
    <property type="evidence" value="ECO:0007669"/>
    <property type="project" value="UniProtKB-KW"/>
</dbReference>
<feature type="domain" description="Methyl-accepting transducer" evidence="11">
    <location>
        <begin position="406"/>
        <end position="670"/>
    </location>
</feature>
<dbReference type="Pfam" id="PF00015">
    <property type="entry name" value="MCPsignal"/>
    <property type="match status" value="1"/>
</dbReference>
<feature type="domain" description="HAMP" evidence="12">
    <location>
        <begin position="335"/>
        <end position="387"/>
    </location>
</feature>
<evidence type="ECO:0000256" key="1">
    <source>
        <dbReference type="ARBA" id="ARBA00004651"/>
    </source>
</evidence>
<dbReference type="SMART" id="SM00283">
    <property type="entry name" value="MA"/>
    <property type="match status" value="1"/>
</dbReference>
<dbReference type="RefSeq" id="WP_211141426.1">
    <property type="nucleotide sequence ID" value="NZ_JAEEGB010000005.1"/>
</dbReference>
<dbReference type="SUPFAM" id="SSF58104">
    <property type="entry name" value="Methyl-accepting chemotaxis protein (MCP) signaling domain"/>
    <property type="match status" value="1"/>
</dbReference>
<evidence type="ECO:0000313" key="13">
    <source>
        <dbReference type="EMBL" id="MBI6871997.1"/>
    </source>
</evidence>
<dbReference type="InterPro" id="IPR003660">
    <property type="entry name" value="HAMP_dom"/>
</dbReference>
<keyword evidence="14" id="KW-1185">Reference proteome</keyword>
<dbReference type="InterPro" id="IPR029151">
    <property type="entry name" value="Sensor-like_sf"/>
</dbReference>
<comment type="caution">
    <text evidence="13">The sequence shown here is derived from an EMBL/GenBank/DDBJ whole genome shotgun (WGS) entry which is preliminary data.</text>
</comment>
<name>A0A934HWR7_9CLOT</name>
<dbReference type="CDD" id="cd06225">
    <property type="entry name" value="HAMP"/>
    <property type="match status" value="1"/>
</dbReference>
<evidence type="ECO:0000313" key="14">
    <source>
        <dbReference type="Proteomes" id="UP000622687"/>
    </source>
</evidence>
<organism evidence="13 14">
    <name type="scientific">Clostridium aciditolerans</name>
    <dbReference type="NCBI Taxonomy" id="339861"/>
    <lineage>
        <taxon>Bacteria</taxon>
        <taxon>Bacillati</taxon>
        <taxon>Bacillota</taxon>
        <taxon>Clostridia</taxon>
        <taxon>Eubacteriales</taxon>
        <taxon>Clostridiaceae</taxon>
        <taxon>Clostridium</taxon>
    </lineage>
</organism>
<dbReference type="Gene3D" id="6.10.340.10">
    <property type="match status" value="1"/>
</dbReference>
<evidence type="ECO:0000256" key="9">
    <source>
        <dbReference type="PROSITE-ProRule" id="PRU00284"/>
    </source>
</evidence>
<keyword evidence="2" id="KW-1003">Cell membrane</keyword>
<dbReference type="InterPro" id="IPR033479">
    <property type="entry name" value="dCache_1"/>
</dbReference>
<proteinExistence type="inferred from homology"/>
<protein>
    <submittedName>
        <fullName evidence="13">Methyl-accepting chemotaxis protein</fullName>
    </submittedName>
</protein>
<evidence type="ECO:0000256" key="8">
    <source>
        <dbReference type="ARBA" id="ARBA00029447"/>
    </source>
</evidence>
<dbReference type="GO" id="GO:0005886">
    <property type="term" value="C:plasma membrane"/>
    <property type="evidence" value="ECO:0007669"/>
    <property type="project" value="UniProtKB-SubCell"/>
</dbReference>
<sequence length="693" mass="75888">MKSIKRQLISVAVLLVIIPVAITNFICSYYFSNSIESTIVDNNKRLSSTIADEVKGFIDKAYTLTEAMAENKTIIDFNPEDQKEMLTKSVSKNPYFDLLYIVKNDGNQTARSSGELANRANRWWFTQVMNEKKSFVSKSYYSVTGNSAVTSIFHPIFDKNSNMTGIFGADLKLNELQKLVDKYSDGKNRYSFILDSDGVVIAHPDKNQVSELYNYKTFKKTVLVKDSSGNVVKDTNGNQQTQLQDIKLHQTLKNITEKALKGESGTVEYTDNDKKEISSSYTTIKLPGQSQNWAVITVQDKASAMAVIKTTQIKNTVIALFLLLLVIILIYFLAKKFTQPISDLVILMQKASEGDLTVQSQYKSQNELGSLSNNFNLMMSQIKELITNINEASVLVTNSSKTLSITTESTSKSIEQIAINISDVTVAADGQASNAETGLNTTKELSDKITTMTDYMNDGKTSADNICKVSTKGIEAIHTLESAAKESNQSINNVALVINSLSDKANVVGNIADTITSISEQTNLLALNAAIEAARAGEAGKGFSVVAEEVRKLSEDTAASSNNVKEIIFNVQKDIITAKDTINQAEVVIYKQSDAVKHARETFGEISSSIQDVVNKINITASSLNGVIVTRDQLINVMNAASKVSETLAKSSEQVSAITEEQSAAVEEISSLADELNSMSSKLHDSIRTFKIN</sequence>
<dbReference type="Pfam" id="PF02743">
    <property type="entry name" value="dCache_1"/>
    <property type="match status" value="1"/>
</dbReference>
<dbReference type="EMBL" id="JAEEGB010000005">
    <property type="protein sequence ID" value="MBI6871997.1"/>
    <property type="molecule type" value="Genomic_DNA"/>
</dbReference>
<evidence type="ECO:0000259" key="12">
    <source>
        <dbReference type="PROSITE" id="PS50885"/>
    </source>
</evidence>
<dbReference type="GO" id="GO:0007165">
    <property type="term" value="P:signal transduction"/>
    <property type="evidence" value="ECO:0007669"/>
    <property type="project" value="UniProtKB-KW"/>
</dbReference>
<dbReference type="Pfam" id="PF00672">
    <property type="entry name" value="HAMP"/>
    <property type="match status" value="1"/>
</dbReference>
<dbReference type="Proteomes" id="UP000622687">
    <property type="component" value="Unassembled WGS sequence"/>
</dbReference>
<keyword evidence="3" id="KW-0145">Chemotaxis</keyword>
<dbReference type="PROSITE" id="PS50885">
    <property type="entry name" value="HAMP"/>
    <property type="match status" value="1"/>
</dbReference>
<dbReference type="CDD" id="cd12912">
    <property type="entry name" value="PDC2_MCP_like"/>
    <property type="match status" value="1"/>
</dbReference>
<evidence type="ECO:0000256" key="7">
    <source>
        <dbReference type="ARBA" id="ARBA00023224"/>
    </source>
</evidence>
<evidence type="ECO:0000256" key="10">
    <source>
        <dbReference type="SAM" id="Phobius"/>
    </source>
</evidence>
<evidence type="ECO:0000256" key="3">
    <source>
        <dbReference type="ARBA" id="ARBA00022500"/>
    </source>
</evidence>
<evidence type="ECO:0000256" key="2">
    <source>
        <dbReference type="ARBA" id="ARBA00022475"/>
    </source>
</evidence>
<evidence type="ECO:0000256" key="5">
    <source>
        <dbReference type="ARBA" id="ARBA00022989"/>
    </source>
</evidence>
<gene>
    <name evidence="13" type="ORF">I6U51_04650</name>
</gene>
<comment type="similarity">
    <text evidence="8">Belongs to the methyl-accepting chemotaxis (MCP) protein family.</text>
</comment>
<reference evidence="13" key="1">
    <citation type="submission" date="2020-12" db="EMBL/GenBank/DDBJ databases">
        <title>Clostridium thailandense sp. nov., a novel acetogenic bacterium isolated from peat land soil in Thailand.</title>
        <authorList>
            <person name="Chaikitkaew S."/>
            <person name="Birkeland N.K."/>
        </authorList>
    </citation>
    <scope>NUCLEOTIDE SEQUENCE</scope>
    <source>
        <strain evidence="13">DSM 17425</strain>
    </source>
</reference>
<dbReference type="SMART" id="SM00304">
    <property type="entry name" value="HAMP"/>
    <property type="match status" value="2"/>
</dbReference>
<keyword evidence="7 9" id="KW-0807">Transducer</keyword>
<evidence type="ECO:0000259" key="11">
    <source>
        <dbReference type="PROSITE" id="PS50111"/>
    </source>
</evidence>
<keyword evidence="5 10" id="KW-1133">Transmembrane helix</keyword>
<comment type="subcellular location">
    <subcellularLocation>
        <location evidence="1">Cell membrane</location>
        <topology evidence="1">Multi-pass membrane protein</topology>
    </subcellularLocation>
</comment>
<dbReference type="Gene3D" id="3.30.450.20">
    <property type="entry name" value="PAS domain"/>
    <property type="match status" value="1"/>
</dbReference>
<dbReference type="CDD" id="cd18773">
    <property type="entry name" value="PDC1_HK_sensor"/>
    <property type="match status" value="1"/>
</dbReference>
<dbReference type="Gene3D" id="1.10.287.950">
    <property type="entry name" value="Methyl-accepting chemotaxis protein"/>
    <property type="match status" value="1"/>
</dbReference>
<dbReference type="PROSITE" id="PS50111">
    <property type="entry name" value="CHEMOTAXIS_TRANSDUC_2"/>
    <property type="match status" value="1"/>
</dbReference>
<dbReference type="PANTHER" id="PTHR32089">
    <property type="entry name" value="METHYL-ACCEPTING CHEMOTAXIS PROTEIN MCPB"/>
    <property type="match status" value="1"/>
</dbReference>
<keyword evidence="4 10" id="KW-0812">Transmembrane</keyword>
<evidence type="ECO:0000256" key="4">
    <source>
        <dbReference type="ARBA" id="ARBA00022692"/>
    </source>
</evidence>
<dbReference type="AlphaFoldDB" id="A0A934HWR7"/>
<accession>A0A934HWR7</accession>
<dbReference type="PANTHER" id="PTHR32089:SF114">
    <property type="entry name" value="METHYL-ACCEPTING CHEMOTAXIS PROTEIN MCPB"/>
    <property type="match status" value="1"/>
</dbReference>
<feature type="transmembrane region" description="Helical" evidence="10">
    <location>
        <begin position="317"/>
        <end position="334"/>
    </location>
</feature>
<keyword evidence="6 10" id="KW-0472">Membrane</keyword>
<dbReference type="SUPFAM" id="SSF103190">
    <property type="entry name" value="Sensory domain-like"/>
    <property type="match status" value="1"/>
</dbReference>